<evidence type="ECO:0000313" key="13">
    <source>
        <dbReference type="Proteomes" id="UP000648187"/>
    </source>
</evidence>
<gene>
    <name evidence="12" type="ORF">HW555_004083</name>
</gene>
<keyword evidence="5" id="KW-0282">Flagellum</keyword>
<protein>
    <recommendedName>
        <fullName evidence="3">Dynein regulatory complex protein 9</fullName>
    </recommendedName>
    <alternativeName>
        <fullName evidence="9">IQ domain-containing protein G</fullName>
    </alternativeName>
</protein>
<comment type="similarity">
    <text evidence="2">Belongs to the DRC9 family.</text>
</comment>
<dbReference type="GO" id="GO:0031514">
    <property type="term" value="C:motile cilium"/>
    <property type="evidence" value="ECO:0007669"/>
    <property type="project" value="TreeGrafter"/>
</dbReference>
<dbReference type="Pfam" id="PF00612">
    <property type="entry name" value="IQ"/>
    <property type="match status" value="2"/>
</dbReference>
<keyword evidence="6" id="KW-0969">Cilium</keyword>
<keyword evidence="4" id="KW-0963">Cytoplasm</keyword>
<dbReference type="PANTHER" id="PTHR14871">
    <property type="entry name" value="DYNEIN REGULATORY COMPLEX PROTEIN 9"/>
    <property type="match status" value="1"/>
</dbReference>
<keyword evidence="7" id="KW-0206">Cytoskeleton</keyword>
<comment type="caution">
    <text evidence="12">The sequence shown here is derived from an EMBL/GenBank/DDBJ whole genome shotgun (WGS) entry which is preliminary data.</text>
</comment>
<reference evidence="12" key="1">
    <citation type="submission" date="2020-08" db="EMBL/GenBank/DDBJ databases">
        <title>Spodoptera exigua strain:BAW_Kor-Di-RS1 Genome sequencing and assembly.</title>
        <authorList>
            <person name="Kim J."/>
            <person name="Nam H.Y."/>
            <person name="Kwon M."/>
            <person name="Choi J.H."/>
            <person name="Cho S.R."/>
            <person name="Kim G.-H."/>
        </authorList>
    </citation>
    <scope>NUCLEOTIDE SEQUENCE</scope>
    <source>
        <strain evidence="12">BAW_Kor-Di-RS1</strain>
        <tissue evidence="12">Whole-body</tissue>
    </source>
</reference>
<dbReference type="PANTHER" id="PTHR14871:SF1">
    <property type="entry name" value="DYNEIN REGULATORY COMPLEX PROTEIN 9"/>
    <property type="match status" value="1"/>
</dbReference>
<dbReference type="InterPro" id="IPR000048">
    <property type="entry name" value="IQ_motif_EF-hand-BS"/>
</dbReference>
<evidence type="ECO:0000256" key="11">
    <source>
        <dbReference type="SAM" id="MobiDB-lite"/>
    </source>
</evidence>
<evidence type="ECO:0000256" key="1">
    <source>
        <dbReference type="ARBA" id="ARBA00004611"/>
    </source>
</evidence>
<keyword evidence="8" id="KW-0966">Cell projection</keyword>
<accession>A0A835L6F6</accession>
<feature type="region of interest" description="Disordered" evidence="11">
    <location>
        <begin position="344"/>
        <end position="363"/>
    </location>
</feature>
<keyword evidence="13" id="KW-1185">Reference proteome</keyword>
<dbReference type="CDD" id="cd23766">
    <property type="entry name" value="IQCG"/>
    <property type="match status" value="2"/>
</dbReference>
<evidence type="ECO:0000256" key="8">
    <source>
        <dbReference type="ARBA" id="ARBA00023273"/>
    </source>
</evidence>
<proteinExistence type="inferred from homology"/>
<dbReference type="GO" id="GO:0005737">
    <property type="term" value="C:cytoplasm"/>
    <property type="evidence" value="ECO:0007669"/>
    <property type="project" value="TreeGrafter"/>
</dbReference>
<evidence type="ECO:0000256" key="3">
    <source>
        <dbReference type="ARBA" id="ARBA00013738"/>
    </source>
</evidence>
<feature type="coiled-coil region" evidence="10">
    <location>
        <begin position="277"/>
        <end position="304"/>
    </location>
</feature>
<evidence type="ECO:0000256" key="9">
    <source>
        <dbReference type="ARBA" id="ARBA00032183"/>
    </source>
</evidence>
<dbReference type="GO" id="GO:0044782">
    <property type="term" value="P:cilium organization"/>
    <property type="evidence" value="ECO:0007669"/>
    <property type="project" value="TreeGrafter"/>
</dbReference>
<dbReference type="AlphaFoldDB" id="A0A835L6F6"/>
<evidence type="ECO:0000256" key="4">
    <source>
        <dbReference type="ARBA" id="ARBA00022490"/>
    </source>
</evidence>
<dbReference type="PROSITE" id="PS50096">
    <property type="entry name" value="IQ"/>
    <property type="match status" value="2"/>
</dbReference>
<evidence type="ECO:0000256" key="5">
    <source>
        <dbReference type="ARBA" id="ARBA00022846"/>
    </source>
</evidence>
<evidence type="ECO:0000256" key="7">
    <source>
        <dbReference type="ARBA" id="ARBA00023212"/>
    </source>
</evidence>
<comment type="subcellular location">
    <subcellularLocation>
        <location evidence="1">Cytoplasm</location>
        <location evidence="1">Cytoskeleton</location>
        <location evidence="1">Flagellum axoneme</location>
    </subcellularLocation>
</comment>
<organism evidence="12 13">
    <name type="scientific">Spodoptera exigua</name>
    <name type="common">Beet armyworm</name>
    <name type="synonym">Noctua fulgens</name>
    <dbReference type="NCBI Taxonomy" id="7107"/>
    <lineage>
        <taxon>Eukaryota</taxon>
        <taxon>Metazoa</taxon>
        <taxon>Ecdysozoa</taxon>
        <taxon>Arthropoda</taxon>
        <taxon>Hexapoda</taxon>
        <taxon>Insecta</taxon>
        <taxon>Pterygota</taxon>
        <taxon>Neoptera</taxon>
        <taxon>Endopterygota</taxon>
        <taxon>Lepidoptera</taxon>
        <taxon>Glossata</taxon>
        <taxon>Ditrysia</taxon>
        <taxon>Noctuoidea</taxon>
        <taxon>Noctuidae</taxon>
        <taxon>Amphipyrinae</taxon>
        <taxon>Spodoptera</taxon>
    </lineage>
</organism>
<dbReference type="SMART" id="SM00015">
    <property type="entry name" value="IQ"/>
    <property type="match status" value="2"/>
</dbReference>
<name>A0A835L6F6_SPOEX</name>
<keyword evidence="10" id="KW-0175">Coiled coil</keyword>
<evidence type="ECO:0000256" key="2">
    <source>
        <dbReference type="ARBA" id="ARBA00008222"/>
    </source>
</evidence>
<dbReference type="InterPro" id="IPR042618">
    <property type="entry name" value="IQCG"/>
</dbReference>
<dbReference type="Proteomes" id="UP000648187">
    <property type="component" value="Unassembled WGS sequence"/>
</dbReference>
<evidence type="ECO:0000256" key="10">
    <source>
        <dbReference type="SAM" id="Coils"/>
    </source>
</evidence>
<dbReference type="EMBL" id="JACKWZ010000044">
    <property type="protein sequence ID" value="KAF9419319.1"/>
    <property type="molecule type" value="Genomic_DNA"/>
</dbReference>
<sequence length="678" mass="81391">MIAISMLSINSDDTSNHYERLKEEPVCLPYFQSIIFATVLEDSLAQVRILAECNNQLRYIKTMADIAILRAKKYQIKTVENKDDLSKINTKDLGNIQTYFQDVLEETYLELCLHRCFNVLINCNKEIEEQYEYRFNLAEEEAKNKICRRELLKQLRQQRIHIKSVAYDLDLVIDQLRSKIEDAALNSEIRGRYITNWQRARTEQHDQTIDDKESSPSNAINYYRNRSNQEQRVHSEIELLFNIFISETLTKVENWMNKYDKDMEAIDLQITIMKNKYQDEVSRRKGMEEDLARHEDQMEQWKQFKSDREKALQYRKKMTESAIIVQAWWRGLLVRLELGPFKPKKKPRGLPDDKKGKKKNNNYNSNLKIEKTVLDIDDLRAIKYNVRIRNEKDDELNRINLQNLNNMIYKIKKLDKDRTFLNNVVTATYLSLAQNQSFEPLSKCINSILELDAYCLQIAEEHNKNKILRKELIKQVRQQRNHIKTVLYDTDASIDKLRTQVEDSDLFTEVRSRYVDNWQRARMSQHNQIIYETENKPASAIEFYKRKCEHEIRIHMEVDCLVSININEILHRIEEWMEKYDKDMEAIDLNIQIKKNEYQNMRDKRVHLEETLEKHKLQMQLWKDFKEERERIRAYREKMTKSAIILQAWWRGLLVRLELGPFRPRKSKNANKKQKKEK</sequence>
<evidence type="ECO:0000256" key="6">
    <source>
        <dbReference type="ARBA" id="ARBA00023069"/>
    </source>
</evidence>
<feature type="coiled-coil region" evidence="10">
    <location>
        <begin position="577"/>
        <end position="618"/>
    </location>
</feature>
<evidence type="ECO:0000313" key="12">
    <source>
        <dbReference type="EMBL" id="KAF9419319.1"/>
    </source>
</evidence>